<sequence>MPYVENVCVCANQMRDYVVALIVPRQEKLFELARTVRNLSHS</sequence>
<evidence type="ECO:0000313" key="1">
    <source>
        <dbReference type="EMBL" id="VDD98128.1"/>
    </source>
</evidence>
<organism evidence="3">
    <name type="scientific">Enterobius vermicularis</name>
    <name type="common">Human pinworm</name>
    <dbReference type="NCBI Taxonomy" id="51028"/>
    <lineage>
        <taxon>Eukaryota</taxon>
        <taxon>Metazoa</taxon>
        <taxon>Ecdysozoa</taxon>
        <taxon>Nematoda</taxon>
        <taxon>Chromadorea</taxon>
        <taxon>Rhabditida</taxon>
        <taxon>Spirurina</taxon>
        <taxon>Oxyuridomorpha</taxon>
        <taxon>Oxyuroidea</taxon>
        <taxon>Oxyuridae</taxon>
        <taxon>Enterobius</taxon>
    </lineage>
</organism>
<protein>
    <submittedName>
        <fullName evidence="3">AsnC family transcriptional regulator</fullName>
    </submittedName>
</protein>
<reference evidence="1 2" key="2">
    <citation type="submission" date="2018-10" db="EMBL/GenBank/DDBJ databases">
        <authorList>
            <consortium name="Pathogen Informatics"/>
        </authorList>
    </citation>
    <scope>NUCLEOTIDE SEQUENCE [LARGE SCALE GENOMIC DNA]</scope>
</reference>
<evidence type="ECO:0000313" key="3">
    <source>
        <dbReference type="WBParaSite" id="EVEC_0001375701-mRNA-1"/>
    </source>
</evidence>
<dbReference type="Proteomes" id="UP000274131">
    <property type="component" value="Unassembled WGS sequence"/>
</dbReference>
<proteinExistence type="predicted"/>
<reference evidence="3" key="1">
    <citation type="submission" date="2017-02" db="UniProtKB">
        <authorList>
            <consortium name="WormBaseParasite"/>
        </authorList>
    </citation>
    <scope>IDENTIFICATION</scope>
</reference>
<dbReference type="AlphaFoldDB" id="A0A0N4VRT4"/>
<keyword evidence="2" id="KW-1185">Reference proteome</keyword>
<dbReference type="WBParaSite" id="EVEC_0001375701-mRNA-1">
    <property type="protein sequence ID" value="EVEC_0001375701-mRNA-1"/>
    <property type="gene ID" value="EVEC_0001375701"/>
</dbReference>
<name>A0A0N4VRT4_ENTVE</name>
<accession>A0A0N4VRT4</accession>
<gene>
    <name evidence="1" type="ORF">EVEC_LOCUS12879</name>
</gene>
<dbReference type="EMBL" id="UXUI01018488">
    <property type="protein sequence ID" value="VDD98128.1"/>
    <property type="molecule type" value="Genomic_DNA"/>
</dbReference>
<evidence type="ECO:0000313" key="2">
    <source>
        <dbReference type="Proteomes" id="UP000274131"/>
    </source>
</evidence>